<keyword evidence="2" id="KW-1003">Cell membrane</keyword>
<evidence type="ECO:0000256" key="3">
    <source>
        <dbReference type="ARBA" id="ARBA00022692"/>
    </source>
</evidence>
<dbReference type="PANTHER" id="PTHR30213">
    <property type="entry name" value="INNER MEMBRANE PROTEIN YHJD"/>
    <property type="match status" value="1"/>
</dbReference>
<feature type="transmembrane region" description="Helical" evidence="7">
    <location>
        <begin position="240"/>
        <end position="264"/>
    </location>
</feature>
<keyword evidence="5 7" id="KW-0472">Membrane</keyword>
<feature type="transmembrane region" description="Helical" evidence="7">
    <location>
        <begin position="90"/>
        <end position="107"/>
    </location>
</feature>
<dbReference type="KEGG" id="rain:Rai3103_13325"/>
<evidence type="ECO:0000256" key="1">
    <source>
        <dbReference type="ARBA" id="ARBA00004651"/>
    </source>
</evidence>
<dbReference type="EMBL" id="CP045725">
    <property type="protein sequence ID" value="QGF24468.1"/>
    <property type="molecule type" value="Genomic_DNA"/>
</dbReference>
<evidence type="ECO:0000256" key="6">
    <source>
        <dbReference type="SAM" id="MobiDB-lite"/>
    </source>
</evidence>
<dbReference type="Proteomes" id="UP000386847">
    <property type="component" value="Chromosome"/>
</dbReference>
<protein>
    <submittedName>
        <fullName evidence="8">Ribonuclease BN</fullName>
    </submittedName>
</protein>
<gene>
    <name evidence="8" type="ORF">Rai3103_13325</name>
</gene>
<feature type="transmembrane region" description="Helical" evidence="7">
    <location>
        <begin position="55"/>
        <end position="78"/>
    </location>
</feature>
<evidence type="ECO:0000256" key="4">
    <source>
        <dbReference type="ARBA" id="ARBA00022989"/>
    </source>
</evidence>
<evidence type="ECO:0000313" key="9">
    <source>
        <dbReference type="Proteomes" id="UP000386847"/>
    </source>
</evidence>
<evidence type="ECO:0000256" key="7">
    <source>
        <dbReference type="SAM" id="Phobius"/>
    </source>
</evidence>
<feature type="transmembrane region" description="Helical" evidence="7">
    <location>
        <begin position="119"/>
        <end position="143"/>
    </location>
</feature>
<name>A0A5Q2FCH6_9ACTN</name>
<keyword evidence="9" id="KW-1185">Reference proteome</keyword>
<feature type="transmembrane region" description="Helical" evidence="7">
    <location>
        <begin position="210"/>
        <end position="228"/>
    </location>
</feature>
<reference evidence="8 9" key="1">
    <citation type="submission" date="2019-10" db="EMBL/GenBank/DDBJ databases">
        <title>Genomic analysis of Raineyella sp. CBA3103.</title>
        <authorList>
            <person name="Roh S.W."/>
        </authorList>
    </citation>
    <scope>NUCLEOTIDE SEQUENCE [LARGE SCALE GENOMIC DNA]</scope>
    <source>
        <strain evidence="8 9">CBA3103</strain>
    </source>
</reference>
<dbReference type="AlphaFoldDB" id="A0A5Q2FCH6"/>
<accession>A0A5Q2FCH6</accession>
<evidence type="ECO:0000313" key="8">
    <source>
        <dbReference type="EMBL" id="QGF24468.1"/>
    </source>
</evidence>
<sequence length="353" mass="38102">MVHMPGAGPVGPGRRRGLPSHDPLPRTWGDLHARLWWYAVRRAVDSVLRLQCVDLAAALTFYAVLAVVPAFMVVVDLVSFVGMDERTVDLILYVLSAVAPGGVAVALDAPLRGFAHSGLPPLTLVIFVLFTVTTASLYLGALARMLNRVYEVMEGRPLLILPPIQYLTTLALAMAAALMAVLLIAGPSAVGVVGGLLGIPDMLLHVWNALRWPALVLVSLFAATIVYRTAPNVRHESTRWIVPGAVLAVGLGAAASWLLTIYAARAYVRLDLNYGTLSGIIVTLMWLWVCNLALVIGGVLNAELARARRLAAGLPAEDDQLTPPLDTRRSSAFSARRRSLVLEGRRHRLTGRR</sequence>
<feature type="region of interest" description="Disordered" evidence="6">
    <location>
        <begin position="1"/>
        <end position="21"/>
    </location>
</feature>
<feature type="transmembrane region" description="Helical" evidence="7">
    <location>
        <begin position="276"/>
        <end position="300"/>
    </location>
</feature>
<organism evidence="8 9">
    <name type="scientific">Raineyella fluvialis</name>
    <dbReference type="NCBI Taxonomy" id="2662261"/>
    <lineage>
        <taxon>Bacteria</taxon>
        <taxon>Bacillati</taxon>
        <taxon>Actinomycetota</taxon>
        <taxon>Actinomycetes</taxon>
        <taxon>Propionibacteriales</taxon>
        <taxon>Propionibacteriaceae</taxon>
        <taxon>Raineyella</taxon>
    </lineage>
</organism>
<dbReference type="InterPro" id="IPR017039">
    <property type="entry name" value="Virul_fac_BrkB"/>
</dbReference>
<proteinExistence type="predicted"/>
<comment type="subcellular location">
    <subcellularLocation>
        <location evidence="1">Cell membrane</location>
        <topology evidence="1">Multi-pass membrane protein</topology>
    </subcellularLocation>
</comment>
<dbReference type="RefSeq" id="WP_153572997.1">
    <property type="nucleotide sequence ID" value="NZ_CP045725.1"/>
</dbReference>
<dbReference type="PANTHER" id="PTHR30213:SF0">
    <property type="entry name" value="UPF0761 MEMBRANE PROTEIN YIHY"/>
    <property type="match status" value="1"/>
</dbReference>
<evidence type="ECO:0000256" key="2">
    <source>
        <dbReference type="ARBA" id="ARBA00022475"/>
    </source>
</evidence>
<feature type="transmembrane region" description="Helical" evidence="7">
    <location>
        <begin position="164"/>
        <end position="190"/>
    </location>
</feature>
<evidence type="ECO:0000256" key="5">
    <source>
        <dbReference type="ARBA" id="ARBA00023136"/>
    </source>
</evidence>
<dbReference type="GO" id="GO:0005886">
    <property type="term" value="C:plasma membrane"/>
    <property type="evidence" value="ECO:0007669"/>
    <property type="project" value="UniProtKB-SubCell"/>
</dbReference>
<dbReference type="Pfam" id="PF03631">
    <property type="entry name" value="Virul_fac_BrkB"/>
    <property type="match status" value="1"/>
</dbReference>
<keyword evidence="3 7" id="KW-0812">Transmembrane</keyword>
<keyword evidence="4 7" id="KW-1133">Transmembrane helix</keyword>